<dbReference type="SUPFAM" id="SSF53474">
    <property type="entry name" value="alpha/beta-Hydrolases"/>
    <property type="match status" value="1"/>
</dbReference>
<gene>
    <name evidence="8" type="ORF">DDF65_16200</name>
</gene>
<evidence type="ECO:0000256" key="7">
    <source>
        <dbReference type="ARBA" id="ARBA00023157"/>
    </source>
</evidence>
<comment type="caution">
    <text evidence="8">The sequence shown here is derived from an EMBL/GenBank/DDBJ whole genome shotgun (WGS) entry which is preliminary data.</text>
</comment>
<evidence type="ECO:0000256" key="1">
    <source>
        <dbReference type="ARBA" id="ARBA00006249"/>
    </source>
</evidence>
<dbReference type="PROSITE" id="PS51257">
    <property type="entry name" value="PROKAR_LIPOPROTEIN"/>
    <property type="match status" value="1"/>
</dbReference>
<comment type="similarity">
    <text evidence="1">Belongs to the tannase family.</text>
</comment>
<dbReference type="GO" id="GO:0046872">
    <property type="term" value="F:metal ion binding"/>
    <property type="evidence" value="ECO:0007669"/>
    <property type="project" value="UniProtKB-KW"/>
</dbReference>
<evidence type="ECO:0000256" key="5">
    <source>
        <dbReference type="ARBA" id="ARBA00022801"/>
    </source>
</evidence>
<evidence type="ECO:0000256" key="6">
    <source>
        <dbReference type="ARBA" id="ARBA00022837"/>
    </source>
</evidence>
<keyword evidence="4" id="KW-0732">Signal</keyword>
<evidence type="ECO:0000313" key="8">
    <source>
        <dbReference type="EMBL" id="PVM77473.1"/>
    </source>
</evidence>
<dbReference type="GO" id="GO:0052689">
    <property type="term" value="F:carboxylic ester hydrolase activity"/>
    <property type="evidence" value="ECO:0007669"/>
    <property type="project" value="UniProtKB-KW"/>
</dbReference>
<sequence>MKAKILLGLGASLVGLVGLGAVLASCARAETGLQGRAKAEFADRCTSLKGRQLGGATIEKAKFVTRNSMLLPVPLLNSPEFCRVTARIAPVQGSQITVELWLPSRWNQKLVGLGGAGFEGALSITNILMRRPVSDGYAAVATDAGHDVDKLPKWALGHPEKIVDFGYRANHLGAVIGKAVVAEFYGAPAKRAYFWGCSNGGRDALMLAQRYPQDFDAIAVGAPANNFTARMAAFSQTRLDFNGDAGKGLSSKLELLNAAAIATCDGLDGVTDGLIERPDACQFDPAQLQCKSGDSKSCLTRAEVALARSVYRGTIGRDGKQIMSGFPVGSELGWKPPKPDQNMGTSFYRYMVFNNADWSPDTFMLDRDLATARKKLSHVVDATDPDLSPFLGRGGKLLMYHGWDDPAIPLGDTLAYYEAVRKTVGAQNAKNAQLFLLPGVEHCGQGKGPDEFDFFAQLDRWTQSGSAPERFTVTKHDNRVAFYAQLPTKALRTRPACAWPKAAHYKGAGSIDDANNFECR</sequence>
<keyword evidence="6" id="KW-0106">Calcium</keyword>
<dbReference type="InterPro" id="IPR029058">
    <property type="entry name" value="AB_hydrolase_fold"/>
</dbReference>
<evidence type="ECO:0000313" key="9">
    <source>
        <dbReference type="Proteomes" id="UP000244913"/>
    </source>
</evidence>
<evidence type="ECO:0000256" key="4">
    <source>
        <dbReference type="ARBA" id="ARBA00022729"/>
    </source>
</evidence>
<keyword evidence="9" id="KW-1185">Reference proteome</keyword>
<keyword evidence="2" id="KW-0719">Serine esterase</keyword>
<accession>A0A2T9J7I0</accession>
<dbReference type="PANTHER" id="PTHR33938">
    <property type="entry name" value="FERULOYL ESTERASE B-RELATED"/>
    <property type="match status" value="1"/>
</dbReference>
<keyword evidence="7" id="KW-1015">Disulfide bond</keyword>
<dbReference type="RefSeq" id="WP_116568681.1">
    <property type="nucleotide sequence ID" value="NZ_QDKP01000049.1"/>
</dbReference>
<dbReference type="Proteomes" id="UP000244913">
    <property type="component" value="Unassembled WGS sequence"/>
</dbReference>
<protein>
    <recommendedName>
        <fullName evidence="10">Tannase/feruloyl esterase family alpha/beta hydrolase</fullName>
    </recommendedName>
</protein>
<dbReference type="AlphaFoldDB" id="A0A2T9J7I0"/>
<name>A0A2T9J7I0_9CAUL</name>
<dbReference type="EMBL" id="QDKP01000049">
    <property type="protein sequence ID" value="PVM77473.1"/>
    <property type="molecule type" value="Genomic_DNA"/>
</dbReference>
<evidence type="ECO:0008006" key="10">
    <source>
        <dbReference type="Google" id="ProtNLM"/>
    </source>
</evidence>
<dbReference type="InterPro" id="IPR011118">
    <property type="entry name" value="Tannase/feruloyl_esterase"/>
</dbReference>
<evidence type="ECO:0000256" key="3">
    <source>
        <dbReference type="ARBA" id="ARBA00022723"/>
    </source>
</evidence>
<reference evidence="8 9" key="1">
    <citation type="submission" date="2018-04" db="EMBL/GenBank/DDBJ databases">
        <title>The genome sequence of Caulobacter sp. 736.</title>
        <authorList>
            <person name="Gao J."/>
            <person name="Sun J."/>
        </authorList>
    </citation>
    <scope>NUCLEOTIDE SEQUENCE [LARGE SCALE GENOMIC DNA]</scope>
    <source>
        <strain evidence="8 9">736</strain>
    </source>
</reference>
<dbReference type="Pfam" id="PF07519">
    <property type="entry name" value="Tannase"/>
    <property type="match status" value="1"/>
</dbReference>
<keyword evidence="5" id="KW-0378">Hydrolase</keyword>
<dbReference type="Gene3D" id="3.40.50.1820">
    <property type="entry name" value="alpha/beta hydrolase"/>
    <property type="match status" value="1"/>
</dbReference>
<keyword evidence="3" id="KW-0479">Metal-binding</keyword>
<organism evidence="8 9">
    <name type="scientific">Caulobacter radicis</name>
    <dbReference type="NCBI Taxonomy" id="2172650"/>
    <lineage>
        <taxon>Bacteria</taxon>
        <taxon>Pseudomonadati</taxon>
        <taxon>Pseudomonadota</taxon>
        <taxon>Alphaproteobacteria</taxon>
        <taxon>Caulobacterales</taxon>
        <taxon>Caulobacteraceae</taxon>
        <taxon>Caulobacter</taxon>
    </lineage>
</organism>
<proteinExistence type="inferred from homology"/>
<dbReference type="PANTHER" id="PTHR33938:SF15">
    <property type="entry name" value="FERULOYL ESTERASE B-RELATED"/>
    <property type="match status" value="1"/>
</dbReference>
<evidence type="ECO:0000256" key="2">
    <source>
        <dbReference type="ARBA" id="ARBA00022487"/>
    </source>
</evidence>